<accession>A0A9K3GHG6</accession>
<keyword evidence="3" id="KW-1185">Reference proteome</keyword>
<dbReference type="EMBL" id="BDIP01000667">
    <property type="protein sequence ID" value="GIQ82346.1"/>
    <property type="molecule type" value="Genomic_DNA"/>
</dbReference>
<evidence type="ECO:0000313" key="2">
    <source>
        <dbReference type="EMBL" id="GIQ82346.1"/>
    </source>
</evidence>
<feature type="region of interest" description="Disordered" evidence="1">
    <location>
        <begin position="324"/>
        <end position="351"/>
    </location>
</feature>
<name>A0A9K3GHG6_9EUKA</name>
<reference evidence="2 3" key="1">
    <citation type="journal article" date="2018" name="PLoS ONE">
        <title>The draft genome of Kipferlia bialata reveals reductive genome evolution in fornicate parasites.</title>
        <authorList>
            <person name="Tanifuji G."/>
            <person name="Takabayashi S."/>
            <person name="Kume K."/>
            <person name="Takagi M."/>
            <person name="Nakayama T."/>
            <person name="Kamikawa R."/>
            <person name="Inagaki Y."/>
            <person name="Hashimoto T."/>
        </authorList>
    </citation>
    <scope>NUCLEOTIDE SEQUENCE [LARGE SCALE GENOMIC DNA]</scope>
    <source>
        <strain evidence="2">NY0173</strain>
    </source>
</reference>
<feature type="compositionally biased region" description="Acidic residues" evidence="1">
    <location>
        <begin position="324"/>
        <end position="333"/>
    </location>
</feature>
<dbReference type="Proteomes" id="UP000265618">
    <property type="component" value="Unassembled WGS sequence"/>
</dbReference>
<proteinExistence type="predicted"/>
<comment type="caution">
    <text evidence="2">The sequence shown here is derived from an EMBL/GenBank/DDBJ whole genome shotgun (WGS) entry which is preliminary data.</text>
</comment>
<protein>
    <submittedName>
        <fullName evidence="2">Uncharacterized protein</fullName>
    </submittedName>
</protein>
<evidence type="ECO:0000313" key="3">
    <source>
        <dbReference type="Proteomes" id="UP000265618"/>
    </source>
</evidence>
<gene>
    <name evidence="2" type="ORF">KIPB_003463</name>
</gene>
<sequence>MHRFIRKAFMTEPSEPSFNQQSFDLALGKKDYGSVNVSCHVPVPLTNGSNPAVDVRIDNTQSYVPITGAKVQIFRHTVLKSEGLQVMWSRMLGSVNMHRGSIASGETHEERVYIPVKRQSQLKPTCNTSYIHNTYQIVVTSTSKGIDPVTLQCPATVEAEIPDMVQYRPNVKIDSEDKFPFVDYRGTVKIDDVPIAFPTAAKSTSLSPILTFEAKKLGGKAPFRRWQTRVFGLFQWSIRWYLSEKDLAANKQQYMVLLDQIRDIKPCSVECKAAPFGLVIATDRSTVEGGSEKTYSIGFGNRELRDDCLQAVKEAILAARLCEDGEEGDEGDSTADKQETVNDIMDDSETE</sequence>
<evidence type="ECO:0000256" key="1">
    <source>
        <dbReference type="SAM" id="MobiDB-lite"/>
    </source>
</evidence>
<organism evidence="2 3">
    <name type="scientific">Kipferlia bialata</name>
    <dbReference type="NCBI Taxonomy" id="797122"/>
    <lineage>
        <taxon>Eukaryota</taxon>
        <taxon>Metamonada</taxon>
        <taxon>Carpediemonas-like organisms</taxon>
        <taxon>Kipferlia</taxon>
    </lineage>
</organism>
<dbReference type="AlphaFoldDB" id="A0A9K3GHG6"/>